<keyword evidence="3" id="KW-1185">Reference proteome</keyword>
<feature type="transmembrane region" description="Helical" evidence="1">
    <location>
        <begin position="53"/>
        <end position="72"/>
    </location>
</feature>
<dbReference type="EMBL" id="BOOA01000006">
    <property type="protein sequence ID" value="GIH22740.1"/>
    <property type="molecule type" value="Genomic_DNA"/>
</dbReference>
<accession>A0A919Q8Q3</accession>
<organism evidence="2 3">
    <name type="scientific">Acrocarpospora phusangensis</name>
    <dbReference type="NCBI Taxonomy" id="1070424"/>
    <lineage>
        <taxon>Bacteria</taxon>
        <taxon>Bacillati</taxon>
        <taxon>Actinomycetota</taxon>
        <taxon>Actinomycetes</taxon>
        <taxon>Streptosporangiales</taxon>
        <taxon>Streptosporangiaceae</taxon>
        <taxon>Acrocarpospora</taxon>
    </lineage>
</organism>
<name>A0A919Q8Q3_9ACTN</name>
<proteinExistence type="predicted"/>
<sequence>MRRYRFGIPALLIAVLYAAVVGAFGVIALVTGDSAPVVRIVFREDFDEPDDEAWGLIVGLILVGCVQGWALWQILRGRVTGQGEPAPRDRAVRWLRVTLYLWVGLNLVQLLPIRLPWWTDAVDGLILLALAPLFFRVLNRAPRVLRITALVAGLITGISWVGTVVADEIDAHVAEEVFEFAGASGIPWPLWLVLTLVAQARDGRWGRTTIWAGAVRTASPYVLTPWLFALGSSYSLLIVSAVVGPLLIVWQARSAHDLASPPARLPSARPVPVRAPARWWPLAAAAVALPLLPALPALVRGRPVWLGPEGPIEYVLSSGPQTAMLWAAVNVFVGAGGLAVLVLVAVVRRTRRLVRTTTAALALAAASGVAHVTATEVAGYTFDPMFSLTLTGEAGVSPLWSSAAFAASAILLRLLYGGPPRRTRLHLATAAIAPVGGLLFLPVGDQWRGGTTAQEDCFRGARSTFLCQVRTTDVLTSVKHDPDRYVLAYGERLCGVYTRNDPHELARVQRTDGVRVADLEYTLADICPRAAAIVTAAAAEEEREMLALEAAERRKCREAPRHRPPIEPVQVVAQREPMFTDYGQLMAYEEEIAEHDPYDGALPFESERVGVGPGQLNIYVHPDITLCVTTASYLRRPPIETKGWDHVVEFGHQTVSGEIAIADAMGGTPLPNLAARGAGHYRIRVHYDLVPGKGDDWGAQRLLIMSYPGRSEKVVVHR</sequence>
<feature type="transmembrane region" description="Helical" evidence="1">
    <location>
        <begin position="425"/>
        <end position="444"/>
    </location>
</feature>
<dbReference type="Proteomes" id="UP000640052">
    <property type="component" value="Unassembled WGS sequence"/>
</dbReference>
<feature type="transmembrane region" description="Helical" evidence="1">
    <location>
        <begin position="399"/>
        <end position="416"/>
    </location>
</feature>
<dbReference type="RefSeq" id="WP_204039578.1">
    <property type="nucleotide sequence ID" value="NZ_BOOA01000006.1"/>
</dbReference>
<evidence type="ECO:0000313" key="3">
    <source>
        <dbReference type="Proteomes" id="UP000640052"/>
    </source>
</evidence>
<evidence type="ECO:0000313" key="2">
    <source>
        <dbReference type="EMBL" id="GIH22740.1"/>
    </source>
</evidence>
<gene>
    <name evidence="2" type="ORF">Aph01nite_10500</name>
</gene>
<feature type="transmembrane region" description="Helical" evidence="1">
    <location>
        <begin position="359"/>
        <end position="379"/>
    </location>
</feature>
<reference evidence="2" key="1">
    <citation type="submission" date="2021-01" db="EMBL/GenBank/DDBJ databases">
        <title>Whole genome shotgun sequence of Acrocarpospora phusangensis NBRC 108782.</title>
        <authorList>
            <person name="Komaki H."/>
            <person name="Tamura T."/>
        </authorList>
    </citation>
    <scope>NUCLEOTIDE SEQUENCE</scope>
    <source>
        <strain evidence="2">NBRC 108782</strain>
    </source>
</reference>
<keyword evidence="1" id="KW-0812">Transmembrane</keyword>
<feature type="transmembrane region" description="Helical" evidence="1">
    <location>
        <begin position="147"/>
        <end position="166"/>
    </location>
</feature>
<keyword evidence="1" id="KW-0472">Membrane</keyword>
<feature type="transmembrane region" description="Helical" evidence="1">
    <location>
        <begin position="7"/>
        <end position="30"/>
    </location>
</feature>
<feature type="transmembrane region" description="Helical" evidence="1">
    <location>
        <begin position="234"/>
        <end position="252"/>
    </location>
</feature>
<feature type="transmembrane region" description="Helical" evidence="1">
    <location>
        <begin position="93"/>
        <end position="111"/>
    </location>
</feature>
<dbReference type="AlphaFoldDB" id="A0A919Q8Q3"/>
<comment type="caution">
    <text evidence="2">The sequence shown here is derived from an EMBL/GenBank/DDBJ whole genome shotgun (WGS) entry which is preliminary data.</text>
</comment>
<feature type="transmembrane region" description="Helical" evidence="1">
    <location>
        <begin position="323"/>
        <end position="347"/>
    </location>
</feature>
<evidence type="ECO:0000256" key="1">
    <source>
        <dbReference type="SAM" id="Phobius"/>
    </source>
</evidence>
<feature type="transmembrane region" description="Helical" evidence="1">
    <location>
        <begin position="117"/>
        <end position="135"/>
    </location>
</feature>
<feature type="transmembrane region" description="Helical" evidence="1">
    <location>
        <begin position="178"/>
        <end position="198"/>
    </location>
</feature>
<keyword evidence="1" id="KW-1133">Transmembrane helix</keyword>
<protein>
    <submittedName>
        <fullName evidence="2">Uncharacterized protein</fullName>
    </submittedName>
</protein>